<dbReference type="InterPro" id="IPR051540">
    <property type="entry name" value="S-2-haloacid_dehalogenase"/>
</dbReference>
<dbReference type="SFLD" id="SFLDS00003">
    <property type="entry name" value="Haloacid_Dehalogenase"/>
    <property type="match status" value="1"/>
</dbReference>
<evidence type="ECO:0000256" key="1">
    <source>
        <dbReference type="ARBA" id="ARBA00022801"/>
    </source>
</evidence>
<dbReference type="AlphaFoldDB" id="A0A1H8HAK5"/>
<dbReference type="GO" id="GO:0016787">
    <property type="term" value="F:hydrolase activity"/>
    <property type="evidence" value="ECO:0007669"/>
    <property type="project" value="UniProtKB-KW"/>
</dbReference>
<dbReference type="Pfam" id="PF00702">
    <property type="entry name" value="Hydrolase"/>
    <property type="match status" value="1"/>
</dbReference>
<keyword evidence="1" id="KW-0378">Hydrolase</keyword>
<dbReference type="InterPro" id="IPR006439">
    <property type="entry name" value="HAD-SF_hydro_IA"/>
</dbReference>
<dbReference type="PRINTS" id="PR00413">
    <property type="entry name" value="HADHALOGNASE"/>
</dbReference>
<dbReference type="SFLD" id="SFLDG01129">
    <property type="entry name" value="C1.5:_HAD__Beta-PGM__Phosphata"/>
    <property type="match status" value="1"/>
</dbReference>
<organism evidence="2 3">
    <name type="scientific">Lihuaxuella thermophila</name>
    <dbReference type="NCBI Taxonomy" id="1173111"/>
    <lineage>
        <taxon>Bacteria</taxon>
        <taxon>Bacillati</taxon>
        <taxon>Bacillota</taxon>
        <taxon>Bacilli</taxon>
        <taxon>Bacillales</taxon>
        <taxon>Thermoactinomycetaceae</taxon>
        <taxon>Lihuaxuella</taxon>
    </lineage>
</organism>
<dbReference type="Proteomes" id="UP000199695">
    <property type="component" value="Unassembled WGS sequence"/>
</dbReference>
<protein>
    <submittedName>
        <fullName evidence="2">Haloacid dehalogenase superfamily, subfamily IA, variant 3 with third motif having DD or ED/haloacid dehalogenase superfamily, subfamily IA, variant 1 with third motif having Dx(3-4)D or Dx(3-4)E</fullName>
    </submittedName>
</protein>
<dbReference type="PANTHER" id="PTHR43316">
    <property type="entry name" value="HYDROLASE, HALOACID DELAHOGENASE-RELATED"/>
    <property type="match status" value="1"/>
</dbReference>
<accession>A0A1H8HAK5</accession>
<dbReference type="STRING" id="1173111.SAMN05444955_113100"/>
<dbReference type="InterPro" id="IPR036412">
    <property type="entry name" value="HAD-like_sf"/>
</dbReference>
<dbReference type="PANTHER" id="PTHR43316:SF3">
    <property type="entry name" value="HALOACID DEHALOGENASE, TYPE II (AFU_ORTHOLOGUE AFUA_2G07750)-RELATED"/>
    <property type="match status" value="1"/>
</dbReference>
<dbReference type="EMBL" id="FOCQ01000013">
    <property type="protein sequence ID" value="SEN52797.1"/>
    <property type="molecule type" value="Genomic_DNA"/>
</dbReference>
<sequence length="250" mass="28795">MIKACLFDLDGTLLPMETERFVEVYLKALAPHVAHLIPPDKLVPMIWKATMAMIESRECELTNEQVFEREFLKMAGLQREEIWPEFERFYETEFPKLQPYTGYNPIARDVVQAALKRGFKVAVATNPVFPKAAIMERLRWAGVADLPFEWVTVYEETHFCKPRPEYYREVADRLGVKPEECVMIGNDMQEDMVASTVGMKTFFLSEHRIDRGKPTYRVDQEGTLADLLGAIETGTGVFQNETITSEIKKM</sequence>
<evidence type="ECO:0000313" key="3">
    <source>
        <dbReference type="Proteomes" id="UP000199695"/>
    </source>
</evidence>
<name>A0A1H8HAK5_9BACL</name>
<keyword evidence="3" id="KW-1185">Reference proteome</keyword>
<dbReference type="OrthoDB" id="9809962at2"/>
<dbReference type="SUPFAM" id="SSF56784">
    <property type="entry name" value="HAD-like"/>
    <property type="match status" value="1"/>
</dbReference>
<gene>
    <name evidence="2" type="ORF">SAMN05444955_113100</name>
</gene>
<dbReference type="InterPro" id="IPR023214">
    <property type="entry name" value="HAD_sf"/>
</dbReference>
<evidence type="ECO:0000313" key="2">
    <source>
        <dbReference type="EMBL" id="SEN52797.1"/>
    </source>
</evidence>
<dbReference type="Gene3D" id="3.40.50.1000">
    <property type="entry name" value="HAD superfamily/HAD-like"/>
    <property type="match status" value="1"/>
</dbReference>
<reference evidence="2 3" key="1">
    <citation type="submission" date="2016-10" db="EMBL/GenBank/DDBJ databases">
        <authorList>
            <person name="de Groot N.N."/>
        </authorList>
    </citation>
    <scope>NUCLEOTIDE SEQUENCE [LARGE SCALE GENOMIC DNA]</scope>
    <source>
        <strain evidence="2 3">DSM 46701</strain>
    </source>
</reference>
<proteinExistence type="predicted"/>
<dbReference type="RefSeq" id="WP_089970740.1">
    <property type="nucleotide sequence ID" value="NZ_FOCQ01000013.1"/>
</dbReference>